<dbReference type="AlphaFoldDB" id="A0AAP0X8A6"/>
<dbReference type="Pfam" id="PF13178">
    <property type="entry name" value="DUF4005"/>
    <property type="match status" value="1"/>
</dbReference>
<evidence type="ECO:0000313" key="6">
    <source>
        <dbReference type="Proteomes" id="UP001415857"/>
    </source>
</evidence>
<reference evidence="5 6" key="1">
    <citation type="journal article" date="2024" name="Plant J.">
        <title>Genome sequences and population genomics reveal climatic adaptation and genomic divergence between two closely related sweetgum species.</title>
        <authorList>
            <person name="Xu W.Q."/>
            <person name="Ren C.Q."/>
            <person name="Zhang X.Y."/>
            <person name="Comes H.P."/>
            <person name="Liu X.H."/>
            <person name="Li Y.G."/>
            <person name="Kettle C.J."/>
            <person name="Jalonen R."/>
            <person name="Gaisberger H."/>
            <person name="Ma Y.Z."/>
            <person name="Qiu Y.X."/>
        </authorList>
    </citation>
    <scope>NUCLEOTIDE SEQUENCE [LARGE SCALE GENOMIC DNA]</scope>
    <source>
        <strain evidence="5">Hangzhou</strain>
    </source>
</reference>
<feature type="compositionally biased region" description="Basic and acidic residues" evidence="3">
    <location>
        <begin position="194"/>
        <end position="203"/>
    </location>
</feature>
<keyword evidence="6" id="KW-1185">Reference proteome</keyword>
<sequence length="281" mass="31887">MQALVMVQARARAQRIRTAEEVTPGNQRLSTPRKTTQDNKFSHAYHDMDRGMEENIKIVEMDLGESKGSSKSRNSYSNYPQNERAEHRLSTHYAAHPTQSKQDGYQISPAASALTDMSPRAYSGHFEEYSYATAQSSPQYYSAASKPDPSRVPFTFPRPDYAESLSYEYAFFPNYMANTESSRAKVRSQSAPKQRPDSFERQPSRRRPSMEGRNVPRAVRMQRSSSHVGSTVQGYQYPWSIKLDRSAVSLKDSECGSTSTVLTNNNYCRSLVAYDPHGNRY</sequence>
<feature type="domain" description="DUF4005" evidence="4">
    <location>
        <begin position="128"/>
        <end position="214"/>
    </location>
</feature>
<dbReference type="InterPro" id="IPR025064">
    <property type="entry name" value="DUF4005"/>
</dbReference>
<feature type="region of interest" description="Disordered" evidence="3">
    <location>
        <begin position="19"/>
        <end position="38"/>
    </location>
</feature>
<feature type="compositionally biased region" description="Polar residues" evidence="3">
    <location>
        <begin position="24"/>
        <end position="34"/>
    </location>
</feature>
<organism evidence="5 6">
    <name type="scientific">Liquidambar formosana</name>
    <name type="common">Formosan gum</name>
    <dbReference type="NCBI Taxonomy" id="63359"/>
    <lineage>
        <taxon>Eukaryota</taxon>
        <taxon>Viridiplantae</taxon>
        <taxon>Streptophyta</taxon>
        <taxon>Embryophyta</taxon>
        <taxon>Tracheophyta</taxon>
        <taxon>Spermatophyta</taxon>
        <taxon>Magnoliopsida</taxon>
        <taxon>eudicotyledons</taxon>
        <taxon>Gunneridae</taxon>
        <taxon>Pentapetalae</taxon>
        <taxon>Saxifragales</taxon>
        <taxon>Altingiaceae</taxon>
        <taxon>Liquidambar</taxon>
    </lineage>
</organism>
<evidence type="ECO:0000259" key="4">
    <source>
        <dbReference type="Pfam" id="PF13178"/>
    </source>
</evidence>
<protein>
    <recommendedName>
        <fullName evidence="4">DUF4005 domain-containing protein</fullName>
    </recommendedName>
</protein>
<gene>
    <name evidence="5" type="ORF">L1049_017561</name>
</gene>
<name>A0AAP0X8A6_LIQFO</name>
<accession>A0AAP0X8A6</accession>
<keyword evidence="1" id="KW-0112">Calmodulin-binding</keyword>
<dbReference type="PANTHER" id="PTHR32295">
    <property type="entry name" value="IQ-DOMAIN 5-RELATED"/>
    <property type="match status" value="1"/>
</dbReference>
<evidence type="ECO:0000256" key="2">
    <source>
        <dbReference type="ARBA" id="ARBA00024341"/>
    </source>
</evidence>
<comment type="similarity">
    <text evidence="2">Belongs to the IQD family.</text>
</comment>
<dbReference type="EMBL" id="JBBPBK010000003">
    <property type="protein sequence ID" value="KAK9289090.1"/>
    <property type="molecule type" value="Genomic_DNA"/>
</dbReference>
<dbReference type="Proteomes" id="UP001415857">
    <property type="component" value="Unassembled WGS sequence"/>
</dbReference>
<proteinExistence type="inferred from homology"/>
<dbReference type="PANTHER" id="PTHR32295:SF45">
    <property type="entry name" value="PROTEIN IQ-DOMAIN 19"/>
    <property type="match status" value="1"/>
</dbReference>
<evidence type="ECO:0000313" key="5">
    <source>
        <dbReference type="EMBL" id="KAK9289090.1"/>
    </source>
</evidence>
<evidence type="ECO:0000256" key="1">
    <source>
        <dbReference type="ARBA" id="ARBA00022860"/>
    </source>
</evidence>
<comment type="caution">
    <text evidence="5">The sequence shown here is derived from an EMBL/GenBank/DDBJ whole genome shotgun (WGS) entry which is preliminary data.</text>
</comment>
<feature type="region of interest" description="Disordered" evidence="3">
    <location>
        <begin position="181"/>
        <end position="227"/>
    </location>
</feature>
<evidence type="ECO:0000256" key="3">
    <source>
        <dbReference type="SAM" id="MobiDB-lite"/>
    </source>
</evidence>
<feature type="compositionally biased region" description="Polar residues" evidence="3">
    <location>
        <begin position="181"/>
        <end position="192"/>
    </location>
</feature>
<dbReference type="GO" id="GO:0005516">
    <property type="term" value="F:calmodulin binding"/>
    <property type="evidence" value="ECO:0007669"/>
    <property type="project" value="UniProtKB-KW"/>
</dbReference>